<keyword evidence="4" id="KW-1185">Reference proteome</keyword>
<dbReference type="VEuPathDB" id="AmoebaDB:NAEGRDRAFT_46005"/>
<dbReference type="RefSeq" id="XP_002682154.1">
    <property type="nucleotide sequence ID" value="XM_002682108.1"/>
</dbReference>
<feature type="region of interest" description="Disordered" evidence="1">
    <location>
        <begin position="1"/>
        <end position="21"/>
    </location>
</feature>
<feature type="compositionally biased region" description="Polar residues" evidence="1">
    <location>
        <begin position="314"/>
        <end position="337"/>
    </location>
</feature>
<accession>D2V161</accession>
<dbReference type="CDD" id="cd18893">
    <property type="entry name" value="TET-like"/>
    <property type="match status" value="1"/>
</dbReference>
<gene>
    <name evidence="3" type="ORF">NAEGRDRAFT_46005</name>
</gene>
<name>D2V161_NAEGR</name>
<dbReference type="Gene3D" id="2.40.50.40">
    <property type="match status" value="1"/>
</dbReference>
<dbReference type="OrthoDB" id="6357915at2759"/>
<dbReference type="PROSITE" id="PS50013">
    <property type="entry name" value="CHROMO_2"/>
    <property type="match status" value="1"/>
</dbReference>
<dbReference type="SMART" id="SM00298">
    <property type="entry name" value="CHROMO"/>
    <property type="match status" value="1"/>
</dbReference>
<evidence type="ECO:0000313" key="3">
    <source>
        <dbReference type="EMBL" id="EFC49410.1"/>
    </source>
</evidence>
<dbReference type="InParanoid" id="D2V161"/>
<dbReference type="GeneID" id="8852627"/>
<dbReference type="Gene3D" id="3.60.130.30">
    <property type="match status" value="1"/>
</dbReference>
<protein>
    <submittedName>
        <fullName evidence="3">Predicted protein</fullName>
    </submittedName>
</protein>
<feature type="region of interest" description="Disordered" evidence="1">
    <location>
        <begin position="314"/>
        <end position="356"/>
    </location>
</feature>
<evidence type="ECO:0000313" key="4">
    <source>
        <dbReference type="Proteomes" id="UP000006671"/>
    </source>
</evidence>
<evidence type="ECO:0000259" key="2">
    <source>
        <dbReference type="PROSITE" id="PS50013"/>
    </source>
</evidence>
<dbReference type="AlphaFoldDB" id="D2V161"/>
<reference evidence="3 4" key="1">
    <citation type="journal article" date="2010" name="Cell">
        <title>The genome of Naegleria gruberi illuminates early eukaryotic versatility.</title>
        <authorList>
            <person name="Fritz-Laylin L.K."/>
            <person name="Prochnik S.E."/>
            <person name="Ginger M.L."/>
            <person name="Dacks J.B."/>
            <person name="Carpenter M.L."/>
            <person name="Field M.C."/>
            <person name="Kuo A."/>
            <person name="Paredez A."/>
            <person name="Chapman J."/>
            <person name="Pham J."/>
            <person name="Shu S."/>
            <person name="Neupane R."/>
            <person name="Cipriano M."/>
            <person name="Mancuso J."/>
            <person name="Tu H."/>
            <person name="Salamov A."/>
            <person name="Lindquist E."/>
            <person name="Shapiro H."/>
            <person name="Lucas S."/>
            <person name="Grigoriev I.V."/>
            <person name="Cande W.Z."/>
            <person name="Fulton C."/>
            <person name="Rokhsar D.S."/>
            <person name="Dawson S.C."/>
        </authorList>
    </citation>
    <scope>NUCLEOTIDE SEQUENCE [LARGE SCALE GENOMIC DNA]</scope>
    <source>
        <strain evidence="3 4">NEG-M</strain>
    </source>
</reference>
<dbReference type="InterPro" id="IPR000953">
    <property type="entry name" value="Chromo/chromo_shadow_dom"/>
</dbReference>
<dbReference type="KEGG" id="ngr:NAEGRDRAFT_46005"/>
<feature type="region of interest" description="Disordered" evidence="1">
    <location>
        <begin position="215"/>
        <end position="237"/>
    </location>
</feature>
<feature type="domain" description="Chromo" evidence="2">
    <location>
        <begin position="467"/>
        <end position="524"/>
    </location>
</feature>
<feature type="compositionally biased region" description="Basic residues" evidence="1">
    <location>
        <begin position="10"/>
        <end position="21"/>
    </location>
</feature>
<evidence type="ECO:0000256" key="1">
    <source>
        <dbReference type="SAM" id="MobiDB-lite"/>
    </source>
</evidence>
<dbReference type="InterPro" id="IPR016197">
    <property type="entry name" value="Chromo-like_dom_sf"/>
</dbReference>
<dbReference type="InterPro" id="IPR023780">
    <property type="entry name" value="Chromo_domain"/>
</dbReference>
<organism evidence="4">
    <name type="scientific">Naegleria gruberi</name>
    <name type="common">Amoeba</name>
    <dbReference type="NCBI Taxonomy" id="5762"/>
    <lineage>
        <taxon>Eukaryota</taxon>
        <taxon>Discoba</taxon>
        <taxon>Heterolobosea</taxon>
        <taxon>Tetramitia</taxon>
        <taxon>Eutetramitia</taxon>
        <taxon>Vahlkampfiidae</taxon>
        <taxon>Naegleria</taxon>
    </lineage>
</organism>
<sequence length="575" mass="66822">MGPLHVSQHDKKKPKHRRRKKQFLKAQALTRVCWENEKSIDESGKTRVYKMIKEWEFLKGNNIQSNEPILSVYGVNDTIPKEISSNTIIVTKEGMVEMALLKSVLPPSLLEECTQLCREMSEWLATEKDIDKGSFFSGWWTMNMPMGYKCADSFRFELVDTKVKQIQALLHDTFQHILELANPKLFAKLSKLTERGQTPVVCFNMIPTRNESVKEKFQGSYKSTDKVNRPKTNHRDRNDMGISAMFYMGKFGGGSLQLIRVNEHTPKTLVHIQAGDVVLLRANKYRHAVSPTRPQSFPLANSSQTEVDDVKICENSSPTLNNPQADDNTPTLINTCPKQEPTDGDNPVQSSKEPSNDYEQKRFSFIFFAHRSHFKHSKVYCGMGQRQALNAFKADHPYYQSQRMKKKLGDDCLDQSLILTEKRKPIKRNYALFNECGDDKQEESDEEEYQQYEPKPTTEEYTIKVIVDHEKVFKGSDQSRKSYLYHIQWLGYPDETWEPYEHLDDCQVFEDYLKHHNISLFDEEEEDRKVDDSMLLPAWMHEDESLFEALLPIICCSTDNPRHHLDDVPPFDFNY</sequence>
<dbReference type="Pfam" id="PF00385">
    <property type="entry name" value="Chromo"/>
    <property type="match status" value="1"/>
</dbReference>
<proteinExistence type="predicted"/>
<dbReference type="Proteomes" id="UP000006671">
    <property type="component" value="Unassembled WGS sequence"/>
</dbReference>
<dbReference type="EMBL" id="GG738848">
    <property type="protein sequence ID" value="EFC49410.1"/>
    <property type="molecule type" value="Genomic_DNA"/>
</dbReference>
<dbReference type="SUPFAM" id="SSF54160">
    <property type="entry name" value="Chromo domain-like"/>
    <property type="match status" value="1"/>
</dbReference>